<protein>
    <submittedName>
        <fullName evidence="3">Uncharacterized protein</fullName>
    </submittedName>
</protein>
<feature type="region of interest" description="Disordered" evidence="1">
    <location>
        <begin position="586"/>
        <end position="605"/>
    </location>
</feature>
<dbReference type="STRING" id="1678840.ATC1_11298"/>
<dbReference type="AlphaFoldDB" id="A0A0K8P9N1"/>
<evidence type="ECO:0000256" key="2">
    <source>
        <dbReference type="SAM" id="Phobius"/>
    </source>
</evidence>
<evidence type="ECO:0000313" key="4">
    <source>
        <dbReference type="Proteomes" id="UP000053370"/>
    </source>
</evidence>
<keyword evidence="4" id="KW-1185">Reference proteome</keyword>
<feature type="region of interest" description="Disordered" evidence="1">
    <location>
        <begin position="497"/>
        <end position="523"/>
    </location>
</feature>
<feature type="transmembrane region" description="Helical" evidence="2">
    <location>
        <begin position="29"/>
        <end position="49"/>
    </location>
</feature>
<organism evidence="3">
    <name type="scientific">Flexilinea flocculi</name>
    <dbReference type="NCBI Taxonomy" id="1678840"/>
    <lineage>
        <taxon>Bacteria</taxon>
        <taxon>Bacillati</taxon>
        <taxon>Chloroflexota</taxon>
        <taxon>Anaerolineae</taxon>
        <taxon>Anaerolineales</taxon>
        <taxon>Anaerolineaceae</taxon>
        <taxon>Flexilinea</taxon>
    </lineage>
</organism>
<feature type="transmembrane region" description="Helical" evidence="2">
    <location>
        <begin position="666"/>
        <end position="685"/>
    </location>
</feature>
<keyword evidence="2" id="KW-0812">Transmembrane</keyword>
<evidence type="ECO:0000256" key="1">
    <source>
        <dbReference type="SAM" id="MobiDB-lite"/>
    </source>
</evidence>
<feature type="compositionally biased region" description="Polar residues" evidence="1">
    <location>
        <begin position="590"/>
        <end position="604"/>
    </location>
</feature>
<keyword evidence="2" id="KW-0472">Membrane</keyword>
<dbReference type="EMBL" id="DF968179">
    <property type="protein sequence ID" value="GAP39368.1"/>
    <property type="molecule type" value="Genomic_DNA"/>
</dbReference>
<reference evidence="3" key="1">
    <citation type="journal article" date="2015" name="Genome Announc.">
        <title>Draft Genome Sequence of Anaerolineae Strain TC1, a Novel Isolate from a Methanogenic Wastewater Treatment System.</title>
        <authorList>
            <person name="Matsuura N."/>
            <person name="Tourlousse D.M."/>
            <person name="Sun L."/>
            <person name="Toyonaga M."/>
            <person name="Kuroda K."/>
            <person name="Ohashi A."/>
            <person name="Cruz R."/>
            <person name="Yamaguchi T."/>
            <person name="Sekiguchi Y."/>
        </authorList>
    </citation>
    <scope>NUCLEOTIDE SEQUENCE [LARGE SCALE GENOMIC DNA]</scope>
    <source>
        <strain evidence="3">TC1</strain>
    </source>
</reference>
<accession>A0A0K8P9N1</accession>
<dbReference type="Proteomes" id="UP000053370">
    <property type="component" value="Unassembled WGS sequence"/>
</dbReference>
<gene>
    <name evidence="3" type="ORF">ATC1_11298</name>
</gene>
<feature type="compositionally biased region" description="Polar residues" evidence="1">
    <location>
        <begin position="503"/>
        <end position="520"/>
    </location>
</feature>
<dbReference type="RefSeq" id="WP_062277546.1">
    <property type="nucleotide sequence ID" value="NZ_DF968179.1"/>
</dbReference>
<name>A0A0K8P9N1_9CHLR</name>
<sequence>MMDFDHDEIFENFEDEFLKRKRKKRQGTAIPPWMFILFILIIIFAILLIRRNPKPQEILSETTQPSFVFTETFVIPDHTSSPQAEAESVTMLDSNLLAPSSTAVAVESADISTLQNKEESILQVTKISEIIPIVATEGHSPILTIIPESTQTTPVKVTGIPQNQSDFPKMMTETESSESIIPIVPSAAQPAAIQIATDQKVEIQPSATVQAAAKFTVSDQPRTPIVIQKTSTTIGQEATSAPVAPSIVFSPVTNSVTDDSNSSQTVPSVVKIVPTKPLSTRTNAVIVTVNVSMEKEISETAIPAEATQNDPVAVNAVSAVPEVIGTETQVLPDSTEAVASNSDTTHENENWFRKFINFWKRLFGIKPSVSSVATFTATVEENPTMAVPPVVTEATTAIIQAHTTEIPMDREMITPEISELVHIESSPTNNFPATMIPAETLSVSETDIAEPKIVTEPKQEEDLSLIQKLLDSIQRLFHKEPESIPTISVIEELAKQESENRTADLQTVSTPPISESQTENEATKTVAAVIDEPARDLPNAISGPARTSEVPIDGKLFVSNPSSMKDVEITATYSDLDDEPLKFEDVDYSNEPTRTPISENTSEPLPTEITPAVTKIDLVRIITLPVTKLTPVRQTTVTISSRDSGATKVPVIRETILPETGFADRLNLPMVIFVIMVLLVLILSVRVMRTKNRMK</sequence>
<proteinExistence type="predicted"/>
<keyword evidence="2" id="KW-1133">Transmembrane helix</keyword>
<evidence type="ECO:0000313" key="3">
    <source>
        <dbReference type="EMBL" id="GAP39368.1"/>
    </source>
</evidence>